<gene>
    <name evidence="1" type="ORF">TM448A02524_0006</name>
</gene>
<name>A0A6H1ZY39_9ZZZZ</name>
<reference evidence="1" key="1">
    <citation type="submission" date="2020-03" db="EMBL/GenBank/DDBJ databases">
        <title>The deep terrestrial virosphere.</title>
        <authorList>
            <person name="Holmfeldt K."/>
            <person name="Nilsson E."/>
            <person name="Simone D."/>
            <person name="Lopez-Fernandez M."/>
            <person name="Wu X."/>
            <person name="de Brujin I."/>
            <person name="Lundin D."/>
            <person name="Andersson A."/>
            <person name="Bertilsson S."/>
            <person name="Dopson M."/>
        </authorList>
    </citation>
    <scope>NUCLEOTIDE SEQUENCE</scope>
    <source>
        <strain evidence="1">TM448A02524</strain>
    </source>
</reference>
<proteinExistence type="predicted"/>
<protein>
    <submittedName>
        <fullName evidence="1">Uncharacterized protein</fullName>
    </submittedName>
</protein>
<accession>A0A6H1ZY39</accession>
<dbReference type="AlphaFoldDB" id="A0A6H1ZY39"/>
<sequence>MITYFCRLWPNKTKSEELVEAYYRSFRSYRDEQILTAGDQCMQEMEYFPKPVDIISRINQGYLATTPYTIEEGQICSKCKVKSRCIREPADTGERECRQCYSGLTLEQHRKKVQLIIEQMGKMGKKIIEGDYER</sequence>
<organism evidence="1">
    <name type="scientific">viral metagenome</name>
    <dbReference type="NCBI Taxonomy" id="1070528"/>
    <lineage>
        <taxon>unclassified sequences</taxon>
        <taxon>metagenomes</taxon>
        <taxon>organismal metagenomes</taxon>
    </lineage>
</organism>
<dbReference type="EMBL" id="MT144320">
    <property type="protein sequence ID" value="QJA52185.1"/>
    <property type="molecule type" value="Genomic_DNA"/>
</dbReference>
<evidence type="ECO:0000313" key="1">
    <source>
        <dbReference type="EMBL" id="QJA52185.1"/>
    </source>
</evidence>